<proteinExistence type="predicted"/>
<keyword evidence="2" id="KW-0472">Membrane</keyword>
<sequence length="551" mass="57605">MNKDVIYIDVEDDITAIIGKVKDSKEKVVALVPPKRTGVLQSAVNLRILQRTAKSSGKHIVLITHDQSLIPLAAGAGMPVAKNLQSKPEIPEIAALKVDDEDDIIDGSQLPVGEHAATASAVAAIEAEEKLDTTVPASKKPYAAPPKSGESPRKPKAAGKVPNFGSFRKKMLLIGLGGVLLVVFLVWAIFFAPRATVEITAKTSTQKLSTSVTIAPNTQTDAAKGTLKSVQVQDVVQSSVDFQATGTQEQGEAASGTMTLSKGTPDDATVPTGTGFSSGDCTFVTREQVTVPGATPKWNGSGFSVVAGTKSVAVKATAIGEQCNLSARSYDSTVSGISAKGGDMAGGSKKTLKIVTQADVQQASTQIAEKNDTDAKTKLAAKFGKNVKAIDSSFRTLKADTNASPQVGQEAPNGTAKLTSSVTYAMEGVSNSELDTFIKAATESKLSKEDDQRVYDSGAGSAQLSNFVANDTGGTASLTATTQVGPQINDEDVKKRVAGKKFGDIQADLKSIQGVEDVEVHFWPFWVSKVPSDTGKIDVEFKLNNSSDNGA</sequence>
<feature type="region of interest" description="Disordered" evidence="1">
    <location>
        <begin position="135"/>
        <end position="159"/>
    </location>
</feature>
<dbReference type="EMBL" id="CP045921">
    <property type="protein sequence ID" value="QHN43061.1"/>
    <property type="molecule type" value="Genomic_DNA"/>
</dbReference>
<name>A0A857MPQ3_9BACT</name>
<evidence type="ECO:0000256" key="2">
    <source>
        <dbReference type="SAM" id="Phobius"/>
    </source>
</evidence>
<feature type="compositionally biased region" description="Polar residues" evidence="1">
    <location>
        <begin position="245"/>
        <end position="262"/>
    </location>
</feature>
<dbReference type="Proteomes" id="UP001059824">
    <property type="component" value="Chromosome"/>
</dbReference>
<feature type="compositionally biased region" description="Low complexity" evidence="1">
    <location>
        <begin position="136"/>
        <end position="148"/>
    </location>
</feature>
<gene>
    <name evidence="3" type="ORF">GII36_04355</name>
</gene>
<feature type="transmembrane region" description="Helical" evidence="2">
    <location>
        <begin position="172"/>
        <end position="192"/>
    </location>
</feature>
<evidence type="ECO:0008006" key="5">
    <source>
        <dbReference type="Google" id="ProtNLM"/>
    </source>
</evidence>
<reference evidence="3" key="1">
    <citation type="journal article" date="2021" name="Nat. Microbiol.">
        <title>Cocultivation of an ultrasmall environmental parasitic bacterium with lytic ability against bacteria associated with wastewater foams.</title>
        <authorList>
            <person name="Batinovic S."/>
            <person name="Rose J.J.A."/>
            <person name="Ratcliffe J."/>
            <person name="Seviour R.J."/>
            <person name="Petrovski S."/>
        </authorList>
    </citation>
    <scope>NUCLEOTIDE SEQUENCE</scope>
    <source>
        <strain evidence="3">JR1</strain>
    </source>
</reference>
<keyword evidence="2" id="KW-0812">Transmembrane</keyword>
<dbReference type="RefSeq" id="WP_260762853.1">
    <property type="nucleotide sequence ID" value="NZ_CP045921.1"/>
</dbReference>
<protein>
    <recommendedName>
        <fullName evidence="5">Baseplate protein J-like domain-containing protein</fullName>
    </recommendedName>
</protein>
<feature type="region of interest" description="Disordered" evidence="1">
    <location>
        <begin position="245"/>
        <end position="273"/>
    </location>
</feature>
<organism evidence="3 4">
    <name type="scientific">Candidatus Mycosynbacter amalyticus</name>
    <dbReference type="NCBI Taxonomy" id="2665156"/>
    <lineage>
        <taxon>Bacteria</taxon>
        <taxon>Candidatus Saccharimonadota</taxon>
        <taxon>Candidatus Saccharimonadota incertae sedis</taxon>
        <taxon>Candidatus Mycosynbacter</taxon>
    </lineage>
</organism>
<evidence type="ECO:0000313" key="4">
    <source>
        <dbReference type="Proteomes" id="UP001059824"/>
    </source>
</evidence>
<evidence type="ECO:0000256" key="1">
    <source>
        <dbReference type="SAM" id="MobiDB-lite"/>
    </source>
</evidence>
<keyword evidence="2" id="KW-1133">Transmembrane helix</keyword>
<accession>A0A857MPQ3</accession>
<dbReference type="KEGG" id="mama:GII36_04355"/>
<keyword evidence="4" id="KW-1185">Reference proteome</keyword>
<evidence type="ECO:0000313" key="3">
    <source>
        <dbReference type="EMBL" id="QHN43061.1"/>
    </source>
</evidence>
<dbReference type="AlphaFoldDB" id="A0A857MPQ3"/>